<dbReference type="Pfam" id="PF08239">
    <property type="entry name" value="SH3_3"/>
    <property type="match status" value="1"/>
</dbReference>
<sequence length="244" mass="26685">MQLEVLKKKFAIVGMSAIIGFSALGIGPAPFTSKVEAAVTYETKVEFGVYLRSQPSTSGKKIRMISKGESINVISKVNSYWLKVSTKDKKTGYISANTKYTNYKSGSSGSSQTASVSKAEKVIRLAESYKGRVSYVFGARNPSRLIFDCSSFTQFIFNKVGVDLKWGTKVQKNQGSAVSKSNLRKGDLVFFDTIGSNNRAINHVGIYIGEGKFIHNTPSVDGISINSLSSGWWSSHYVSARRVL</sequence>
<dbReference type="Pfam" id="PF00877">
    <property type="entry name" value="NLPC_P60"/>
    <property type="match status" value="1"/>
</dbReference>
<name>A0A7W5C5G0_9BACL</name>
<dbReference type="PANTHER" id="PTHR47053:SF1">
    <property type="entry name" value="MUREIN DD-ENDOPEPTIDASE MEPH-RELATED"/>
    <property type="match status" value="1"/>
</dbReference>
<feature type="domain" description="NlpC/P60" evidence="6">
    <location>
        <begin position="116"/>
        <end position="244"/>
    </location>
</feature>
<evidence type="ECO:0000256" key="1">
    <source>
        <dbReference type="ARBA" id="ARBA00007074"/>
    </source>
</evidence>
<evidence type="ECO:0000256" key="4">
    <source>
        <dbReference type="ARBA" id="ARBA00022807"/>
    </source>
</evidence>
<dbReference type="InterPro" id="IPR038765">
    <property type="entry name" value="Papain-like_cys_pep_sf"/>
</dbReference>
<proteinExistence type="inferred from homology"/>
<dbReference type="SUPFAM" id="SSF54001">
    <property type="entry name" value="Cysteine proteinases"/>
    <property type="match status" value="1"/>
</dbReference>
<evidence type="ECO:0000313" key="7">
    <source>
        <dbReference type="EMBL" id="MBB3150424.1"/>
    </source>
</evidence>
<keyword evidence="8" id="KW-1185">Reference proteome</keyword>
<dbReference type="Proteomes" id="UP000518605">
    <property type="component" value="Unassembled WGS sequence"/>
</dbReference>
<accession>A0A7W5C5G0</accession>
<dbReference type="EMBL" id="JACHXW010000001">
    <property type="protein sequence ID" value="MBB3150424.1"/>
    <property type="molecule type" value="Genomic_DNA"/>
</dbReference>
<dbReference type="InterPro" id="IPR000064">
    <property type="entry name" value="NLP_P60_dom"/>
</dbReference>
<evidence type="ECO:0000256" key="2">
    <source>
        <dbReference type="ARBA" id="ARBA00022670"/>
    </source>
</evidence>
<dbReference type="Gene3D" id="2.30.30.40">
    <property type="entry name" value="SH3 Domains"/>
    <property type="match status" value="1"/>
</dbReference>
<dbReference type="InterPro" id="IPR003646">
    <property type="entry name" value="SH3-like_bac-type"/>
</dbReference>
<dbReference type="PANTHER" id="PTHR47053">
    <property type="entry name" value="MUREIN DD-ENDOPEPTIDASE MEPH-RELATED"/>
    <property type="match status" value="1"/>
</dbReference>
<dbReference type="PROSITE" id="PS51935">
    <property type="entry name" value="NLPC_P60"/>
    <property type="match status" value="1"/>
</dbReference>
<organism evidence="7 8">
    <name type="scientific">Paenibacillus endophyticus</name>
    <dbReference type="NCBI Taxonomy" id="1294268"/>
    <lineage>
        <taxon>Bacteria</taxon>
        <taxon>Bacillati</taxon>
        <taxon>Bacillota</taxon>
        <taxon>Bacilli</taxon>
        <taxon>Bacillales</taxon>
        <taxon>Paenibacillaceae</taxon>
        <taxon>Paenibacillus</taxon>
    </lineage>
</organism>
<keyword evidence="3 7" id="KW-0378">Hydrolase</keyword>
<evidence type="ECO:0000313" key="8">
    <source>
        <dbReference type="Proteomes" id="UP000518605"/>
    </source>
</evidence>
<keyword evidence="4" id="KW-0788">Thiol protease</keyword>
<protein>
    <submittedName>
        <fullName evidence="7">Cell wall-associated NlpC family hydrolase</fullName>
    </submittedName>
</protein>
<gene>
    <name evidence="7" type="ORF">FHS16_000456</name>
</gene>
<dbReference type="GO" id="GO:0006508">
    <property type="term" value="P:proteolysis"/>
    <property type="evidence" value="ECO:0007669"/>
    <property type="project" value="UniProtKB-KW"/>
</dbReference>
<evidence type="ECO:0000256" key="3">
    <source>
        <dbReference type="ARBA" id="ARBA00022801"/>
    </source>
</evidence>
<feature type="domain" description="SH3b" evidence="5">
    <location>
        <begin position="38"/>
        <end position="103"/>
    </location>
</feature>
<dbReference type="InterPro" id="IPR051202">
    <property type="entry name" value="Peptidase_C40"/>
</dbReference>
<dbReference type="PROSITE" id="PS51781">
    <property type="entry name" value="SH3B"/>
    <property type="match status" value="1"/>
</dbReference>
<comment type="similarity">
    <text evidence="1">Belongs to the peptidase C40 family.</text>
</comment>
<keyword evidence="2" id="KW-0645">Protease</keyword>
<dbReference type="AlphaFoldDB" id="A0A7W5C5G0"/>
<evidence type="ECO:0000259" key="6">
    <source>
        <dbReference type="PROSITE" id="PS51935"/>
    </source>
</evidence>
<dbReference type="CDD" id="cd00174">
    <property type="entry name" value="SH3"/>
    <property type="match status" value="1"/>
</dbReference>
<reference evidence="7 8" key="1">
    <citation type="submission" date="2020-08" db="EMBL/GenBank/DDBJ databases">
        <title>Genomic Encyclopedia of Type Strains, Phase III (KMG-III): the genomes of soil and plant-associated and newly described type strains.</title>
        <authorList>
            <person name="Whitman W."/>
        </authorList>
    </citation>
    <scope>NUCLEOTIDE SEQUENCE [LARGE SCALE GENOMIC DNA]</scope>
    <source>
        <strain evidence="7 8">CECT 8234</strain>
    </source>
</reference>
<dbReference type="Gene3D" id="3.90.1720.10">
    <property type="entry name" value="endopeptidase domain like (from Nostoc punctiforme)"/>
    <property type="match status" value="1"/>
</dbReference>
<dbReference type="GO" id="GO:0008234">
    <property type="term" value="F:cysteine-type peptidase activity"/>
    <property type="evidence" value="ECO:0007669"/>
    <property type="project" value="UniProtKB-KW"/>
</dbReference>
<evidence type="ECO:0000259" key="5">
    <source>
        <dbReference type="PROSITE" id="PS51781"/>
    </source>
</evidence>
<comment type="caution">
    <text evidence="7">The sequence shown here is derived from an EMBL/GenBank/DDBJ whole genome shotgun (WGS) entry which is preliminary data.</text>
</comment>
<dbReference type="RefSeq" id="WP_183558232.1">
    <property type="nucleotide sequence ID" value="NZ_CBCSLB010000001.1"/>
</dbReference>